<evidence type="ECO:0000256" key="12">
    <source>
        <dbReference type="ARBA" id="ARBA00023170"/>
    </source>
</evidence>
<keyword evidence="10" id="KW-1133">Transmembrane helix</keyword>
<evidence type="ECO:0000313" key="18">
    <source>
        <dbReference type="Ensembl" id="ENSGMOP00000045250.1"/>
    </source>
</evidence>
<evidence type="ECO:0000256" key="3">
    <source>
        <dbReference type="ARBA" id="ARBA00022588"/>
    </source>
</evidence>
<keyword evidence="12" id="KW-0675">Receptor</keyword>
<dbReference type="GO" id="GO:0045087">
    <property type="term" value="P:innate immune response"/>
    <property type="evidence" value="ECO:0007669"/>
    <property type="project" value="UniProtKB-KW"/>
</dbReference>
<dbReference type="SUPFAM" id="SSF52200">
    <property type="entry name" value="Toll/Interleukin receptor TIR domain"/>
    <property type="match status" value="1"/>
</dbReference>
<evidence type="ECO:0000256" key="16">
    <source>
        <dbReference type="SAM" id="SignalP"/>
    </source>
</evidence>
<dbReference type="GO" id="GO:0007249">
    <property type="term" value="P:canonical NF-kappaB signal transduction"/>
    <property type="evidence" value="ECO:0007669"/>
    <property type="project" value="TreeGrafter"/>
</dbReference>
<feature type="domain" description="TIR" evidence="17">
    <location>
        <begin position="839"/>
        <end position="983"/>
    </location>
</feature>
<dbReference type="PROSITE" id="PS51450">
    <property type="entry name" value="LRR"/>
    <property type="match status" value="4"/>
</dbReference>
<evidence type="ECO:0000256" key="13">
    <source>
        <dbReference type="ARBA" id="ARBA00023180"/>
    </source>
</evidence>
<evidence type="ECO:0000256" key="6">
    <source>
        <dbReference type="ARBA" id="ARBA00022729"/>
    </source>
</evidence>
<comment type="subcellular location">
    <subcellularLocation>
        <location evidence="15">Endomembrane system</location>
        <topology evidence="15">Single-pass type I membrane protein</topology>
    </subcellularLocation>
    <subcellularLocation>
        <location evidence="1">Endosome</location>
    </subcellularLocation>
</comment>
<protein>
    <submittedName>
        <fullName evidence="18">Toll like receptor 8</fullName>
    </submittedName>
</protein>
<evidence type="ECO:0000256" key="10">
    <source>
        <dbReference type="ARBA" id="ARBA00022989"/>
    </source>
</evidence>
<evidence type="ECO:0000256" key="14">
    <source>
        <dbReference type="ARBA" id="ARBA00023198"/>
    </source>
</evidence>
<dbReference type="GO" id="GO:0002224">
    <property type="term" value="P:toll-like receptor signaling pathway"/>
    <property type="evidence" value="ECO:0007669"/>
    <property type="project" value="TreeGrafter"/>
</dbReference>
<evidence type="ECO:0000256" key="7">
    <source>
        <dbReference type="ARBA" id="ARBA00022737"/>
    </source>
</evidence>
<dbReference type="InterPro" id="IPR000157">
    <property type="entry name" value="TIR_dom"/>
</dbReference>
<dbReference type="Ensembl" id="ENSGMOT00000067097.1">
    <property type="protein sequence ID" value="ENSGMOP00000045250.1"/>
    <property type="gene ID" value="ENSGMOG00000028618.1"/>
</dbReference>
<evidence type="ECO:0000259" key="17">
    <source>
        <dbReference type="PROSITE" id="PS50104"/>
    </source>
</evidence>
<dbReference type="InterPro" id="IPR026906">
    <property type="entry name" value="LRR_5"/>
</dbReference>
<dbReference type="SMART" id="SM00255">
    <property type="entry name" value="TIR"/>
    <property type="match status" value="1"/>
</dbReference>
<dbReference type="SUPFAM" id="SSF52058">
    <property type="entry name" value="L domain-like"/>
    <property type="match status" value="3"/>
</dbReference>
<dbReference type="Pfam" id="PF01582">
    <property type="entry name" value="TIR"/>
    <property type="match status" value="1"/>
</dbReference>
<dbReference type="InterPro" id="IPR001611">
    <property type="entry name" value="Leu-rich_rpt"/>
</dbReference>
<dbReference type="PANTHER" id="PTHR47410">
    <property type="entry name" value="TOLL-LIKE RECEPTOR 7-RELATED"/>
    <property type="match status" value="1"/>
</dbReference>
<keyword evidence="7" id="KW-0677">Repeat</keyword>
<dbReference type="GO" id="GO:0006954">
    <property type="term" value="P:inflammatory response"/>
    <property type="evidence" value="ECO:0007669"/>
    <property type="project" value="UniProtKB-KW"/>
</dbReference>
<organism evidence="18 19">
    <name type="scientific">Gadus morhua</name>
    <name type="common">Atlantic cod</name>
    <dbReference type="NCBI Taxonomy" id="8049"/>
    <lineage>
        <taxon>Eukaryota</taxon>
        <taxon>Metazoa</taxon>
        <taxon>Chordata</taxon>
        <taxon>Craniata</taxon>
        <taxon>Vertebrata</taxon>
        <taxon>Euteleostomi</taxon>
        <taxon>Actinopterygii</taxon>
        <taxon>Neopterygii</taxon>
        <taxon>Teleostei</taxon>
        <taxon>Neoteleostei</taxon>
        <taxon>Acanthomorphata</taxon>
        <taxon>Zeiogadaria</taxon>
        <taxon>Gadariae</taxon>
        <taxon>Gadiformes</taxon>
        <taxon>Gadoidei</taxon>
        <taxon>Gadidae</taxon>
        <taxon>Gadus</taxon>
    </lineage>
</organism>
<accession>A0A8C5BFD2</accession>
<keyword evidence="11" id="KW-0472">Membrane</keyword>
<evidence type="ECO:0000256" key="2">
    <source>
        <dbReference type="ARBA" id="ARBA00009634"/>
    </source>
</evidence>
<name>A0A8C5BFD2_GADMO</name>
<feature type="chain" id="PRO_5034144605" evidence="16">
    <location>
        <begin position="22"/>
        <end position="1017"/>
    </location>
</feature>
<dbReference type="GeneTree" id="ENSGT00940000160879"/>
<evidence type="ECO:0000256" key="11">
    <source>
        <dbReference type="ARBA" id="ARBA00023136"/>
    </source>
</evidence>
<dbReference type="Proteomes" id="UP000694546">
    <property type="component" value="Chromosome 20"/>
</dbReference>
<evidence type="ECO:0000256" key="8">
    <source>
        <dbReference type="ARBA" id="ARBA00022753"/>
    </source>
</evidence>
<dbReference type="AlphaFoldDB" id="A0A8C5BFD2"/>
<dbReference type="GO" id="GO:0038187">
    <property type="term" value="F:pattern recognition receptor activity"/>
    <property type="evidence" value="ECO:0007669"/>
    <property type="project" value="TreeGrafter"/>
</dbReference>
<dbReference type="InterPro" id="IPR032675">
    <property type="entry name" value="LRR_dom_sf"/>
</dbReference>
<evidence type="ECO:0000256" key="5">
    <source>
        <dbReference type="ARBA" id="ARBA00022692"/>
    </source>
</evidence>
<dbReference type="GO" id="GO:0032755">
    <property type="term" value="P:positive regulation of interleukin-6 production"/>
    <property type="evidence" value="ECO:0007669"/>
    <property type="project" value="TreeGrafter"/>
</dbReference>
<dbReference type="PANTHER" id="PTHR47410:SF1">
    <property type="entry name" value="TOLL-LIKE RECEPTOR 8"/>
    <property type="match status" value="1"/>
</dbReference>
<dbReference type="Pfam" id="PF13306">
    <property type="entry name" value="LRR_5"/>
    <property type="match status" value="1"/>
</dbReference>
<evidence type="ECO:0000313" key="19">
    <source>
        <dbReference type="Proteomes" id="UP000694546"/>
    </source>
</evidence>
<dbReference type="OMA" id="IILYHTA"/>
<dbReference type="GO" id="GO:1902533">
    <property type="term" value="P:positive regulation of intracellular signal transduction"/>
    <property type="evidence" value="ECO:0007669"/>
    <property type="project" value="UniProtKB-ARBA"/>
</dbReference>
<reference evidence="18" key="2">
    <citation type="submission" date="2025-09" db="UniProtKB">
        <authorList>
            <consortium name="Ensembl"/>
        </authorList>
    </citation>
    <scope>IDENTIFICATION</scope>
</reference>
<keyword evidence="8" id="KW-0967">Endosome</keyword>
<dbReference type="Gene3D" id="3.80.10.10">
    <property type="entry name" value="Ribonuclease Inhibitor"/>
    <property type="match status" value="1"/>
</dbReference>
<dbReference type="SMART" id="SM00369">
    <property type="entry name" value="LRR_TYP"/>
    <property type="match status" value="13"/>
</dbReference>
<evidence type="ECO:0000256" key="9">
    <source>
        <dbReference type="ARBA" id="ARBA00022859"/>
    </source>
</evidence>
<feature type="signal peptide" evidence="16">
    <location>
        <begin position="1"/>
        <end position="21"/>
    </location>
</feature>
<evidence type="ECO:0000256" key="4">
    <source>
        <dbReference type="ARBA" id="ARBA00022614"/>
    </source>
</evidence>
<keyword evidence="9" id="KW-0391">Immunity</keyword>
<dbReference type="InterPro" id="IPR035897">
    <property type="entry name" value="Toll_tir_struct_dom_sf"/>
</dbReference>
<reference evidence="18" key="1">
    <citation type="submission" date="2025-08" db="UniProtKB">
        <authorList>
            <consortium name="Ensembl"/>
        </authorList>
    </citation>
    <scope>IDENTIFICATION</scope>
</reference>
<keyword evidence="3" id="KW-0399">Innate immunity</keyword>
<gene>
    <name evidence="18" type="primary">TLR8</name>
</gene>
<dbReference type="Pfam" id="PF13855">
    <property type="entry name" value="LRR_8"/>
    <property type="match status" value="4"/>
</dbReference>
<dbReference type="InterPro" id="IPR003591">
    <property type="entry name" value="Leu-rich_rpt_typical-subtyp"/>
</dbReference>
<dbReference type="SMART" id="SM00365">
    <property type="entry name" value="LRR_SD22"/>
    <property type="match status" value="9"/>
</dbReference>
<dbReference type="Gene3D" id="3.40.50.10140">
    <property type="entry name" value="Toll/interleukin-1 receptor homology (TIR) domain"/>
    <property type="match status" value="1"/>
</dbReference>
<keyword evidence="19" id="KW-1185">Reference proteome</keyword>
<sequence length="1017" mass="116951">FGNFCHSFLLVFLIILYHTAMFQPSTNWMSRQFPCDVTGLVFDCQEKNLRKVPEGITSNATVVHLSKNNLQKIPGNAFSHLENLTELYLVQAKHNGLKDVDIDKDAFMNLTNLKILDLGYNRLTYVPSILPHSLTTIWLNNNNILVINNMSFSGIRNVKHLFLQRNSCSSNKCSNPVNISDYSFPVLTKLQVLDLSSNILRRVPKGLPTTLTNLKLSNNRIEYIFEEDFKELHHLNDLSIYGNCQRCENAAYHCIACTNISLEIHPKAFTNLNKLKKLHLAGNSLTELNDFWFENLKNLNKLYLSFNLLENAIQGNLNLSFNFRLKTYPRTVQLSKAFSKLRSLRVLHLTGLIFREIEFDTLQPLFALKHLKVLNLGTNFIVHSNSTIFKELPQLHNIILSENRLYPVSVSTPNPPDQGDNVKANLILSPHLIAHSLNFGSNMAKPECIKAGRVLSLSSNNLFFITPEQFQGYDNISCLNLSRNGFASALNGTEFESLPYLTYLDLSFNKIDLAYPAAFQELQKLKVLDISFNDHYFKAYGITRDLDFVKNLPVLEVLNMSNNCIHTLFTKMLQSESLNELRFGHNELGTLWKDASYFNLFTNLTNVKILDISSNNIAEIPDKVYVLLPLQLTTLFINHNKLSDFNWTKLEHFNNLQTLDLRHNYITYVKSVTSSTLRTLNLDHNQIAQLSNGFLEGAISLTTLSLNHNRLTVINQTNFLTKPKNYLQTLSLNGNPFQCSCDTLDFILWIEDNDVTIPSLTTDVYCYVSYGHRQVMIYFEFDQCVNNILALLISVLSTTFIVVTTSMATVAHIFYWDASYVLHYVKAKWKGYRSSASQDVYDVFVTYDTKDPWVSEWVLQTLRVKLEVEGDKALPLCLEERDWPLGVPLIDNLTQSIRYSRKTLFVLTKAYAKTGVFRLAMYLAHQRLLDENLDVIVVLMLEPVLQHSHFLRLRRRLCGESVVEWPRTAAAEPWFWQNLRNVVRVDNQTMYTSTYSQYFTCSGRGETERERYNTLYM</sequence>
<dbReference type="PROSITE" id="PS50104">
    <property type="entry name" value="TIR"/>
    <property type="match status" value="1"/>
</dbReference>
<comment type="similarity">
    <text evidence="2">Belongs to the Toll-like receptor family.</text>
</comment>
<dbReference type="SMART" id="SM00364">
    <property type="entry name" value="LRR_BAC"/>
    <property type="match status" value="6"/>
</dbReference>
<proteinExistence type="inferred from homology"/>
<keyword evidence="5" id="KW-0812">Transmembrane</keyword>
<keyword evidence="4" id="KW-0433">Leucine-rich repeat</keyword>
<dbReference type="GO" id="GO:0051607">
    <property type="term" value="P:defense response to virus"/>
    <property type="evidence" value="ECO:0007669"/>
    <property type="project" value="TreeGrafter"/>
</dbReference>
<dbReference type="FunFam" id="3.40.50.10140:FF:000003">
    <property type="entry name" value="Toll-like receptor 7"/>
    <property type="match status" value="1"/>
</dbReference>
<keyword evidence="13" id="KW-0325">Glycoprotein</keyword>
<evidence type="ECO:0000256" key="15">
    <source>
        <dbReference type="ARBA" id="ARBA00046288"/>
    </source>
</evidence>
<keyword evidence="14" id="KW-0395">Inflammatory response</keyword>
<evidence type="ECO:0000256" key="1">
    <source>
        <dbReference type="ARBA" id="ARBA00004177"/>
    </source>
</evidence>
<dbReference type="GO" id="GO:0005886">
    <property type="term" value="C:plasma membrane"/>
    <property type="evidence" value="ECO:0007669"/>
    <property type="project" value="TreeGrafter"/>
</dbReference>
<dbReference type="GO" id="GO:0005768">
    <property type="term" value="C:endosome"/>
    <property type="evidence" value="ECO:0007669"/>
    <property type="project" value="UniProtKB-SubCell"/>
</dbReference>
<keyword evidence="6 16" id="KW-0732">Signal</keyword>